<evidence type="ECO:0000313" key="1">
    <source>
        <dbReference type="EMBL" id="KAI0032808.1"/>
    </source>
</evidence>
<name>A0ACB8QMI0_9AGAM</name>
<proteinExistence type="predicted"/>
<accession>A0ACB8QMI0</accession>
<gene>
    <name evidence="1" type="ORF">K488DRAFT_85484</name>
</gene>
<keyword evidence="2" id="KW-1185">Reference proteome</keyword>
<sequence length="188" mass="20265">MLFAPTNSSDVAIRSKFREKSWTIGSEEFTLELVSPTASTTVSFPASIHYERREYPTSTFAVHPEGHNTGIVSPEGMDTSSILSIPPHASWLKRSGNYSYSPASPKLSVVAVRGFTELTVQNSASGTTGSPGSHAWDVSSKSDLTLYLNRNESPFSDTPLPPYTRSGERDTLVATTTATTTTRSAGLE</sequence>
<reference evidence="1" key="1">
    <citation type="submission" date="2021-02" db="EMBL/GenBank/DDBJ databases">
        <authorList>
            <consortium name="DOE Joint Genome Institute"/>
            <person name="Ahrendt S."/>
            <person name="Looney B.P."/>
            <person name="Miyauchi S."/>
            <person name="Morin E."/>
            <person name="Drula E."/>
            <person name="Courty P.E."/>
            <person name="Chicoki N."/>
            <person name="Fauchery L."/>
            <person name="Kohler A."/>
            <person name="Kuo A."/>
            <person name="Labutti K."/>
            <person name="Pangilinan J."/>
            <person name="Lipzen A."/>
            <person name="Riley R."/>
            <person name="Andreopoulos W."/>
            <person name="He G."/>
            <person name="Johnson J."/>
            <person name="Barry K.W."/>
            <person name="Grigoriev I.V."/>
            <person name="Nagy L."/>
            <person name="Hibbett D."/>
            <person name="Henrissat B."/>
            <person name="Matheny P.B."/>
            <person name="Labbe J."/>
            <person name="Martin F."/>
        </authorList>
    </citation>
    <scope>NUCLEOTIDE SEQUENCE</scope>
    <source>
        <strain evidence="1">EC-137</strain>
    </source>
</reference>
<reference evidence="1" key="2">
    <citation type="journal article" date="2022" name="New Phytol.">
        <title>Evolutionary transition to the ectomycorrhizal habit in the genomes of a hyperdiverse lineage of mushroom-forming fungi.</title>
        <authorList>
            <person name="Looney B."/>
            <person name="Miyauchi S."/>
            <person name="Morin E."/>
            <person name="Drula E."/>
            <person name="Courty P.E."/>
            <person name="Kohler A."/>
            <person name="Kuo A."/>
            <person name="LaButti K."/>
            <person name="Pangilinan J."/>
            <person name="Lipzen A."/>
            <person name="Riley R."/>
            <person name="Andreopoulos W."/>
            <person name="He G."/>
            <person name="Johnson J."/>
            <person name="Nolan M."/>
            <person name="Tritt A."/>
            <person name="Barry K.W."/>
            <person name="Grigoriev I.V."/>
            <person name="Nagy L.G."/>
            <person name="Hibbett D."/>
            <person name="Henrissat B."/>
            <person name="Matheny P.B."/>
            <person name="Labbe J."/>
            <person name="Martin F.M."/>
        </authorList>
    </citation>
    <scope>NUCLEOTIDE SEQUENCE</scope>
    <source>
        <strain evidence="1">EC-137</strain>
    </source>
</reference>
<protein>
    <submittedName>
        <fullName evidence="1">Uncharacterized protein</fullName>
    </submittedName>
</protein>
<evidence type="ECO:0000313" key="2">
    <source>
        <dbReference type="Proteomes" id="UP000814128"/>
    </source>
</evidence>
<dbReference type="Proteomes" id="UP000814128">
    <property type="component" value="Unassembled WGS sequence"/>
</dbReference>
<dbReference type="EMBL" id="MU273535">
    <property type="protein sequence ID" value="KAI0032808.1"/>
    <property type="molecule type" value="Genomic_DNA"/>
</dbReference>
<comment type="caution">
    <text evidence="1">The sequence shown here is derived from an EMBL/GenBank/DDBJ whole genome shotgun (WGS) entry which is preliminary data.</text>
</comment>
<organism evidence="1 2">
    <name type="scientific">Vararia minispora EC-137</name>
    <dbReference type="NCBI Taxonomy" id="1314806"/>
    <lineage>
        <taxon>Eukaryota</taxon>
        <taxon>Fungi</taxon>
        <taxon>Dikarya</taxon>
        <taxon>Basidiomycota</taxon>
        <taxon>Agaricomycotina</taxon>
        <taxon>Agaricomycetes</taxon>
        <taxon>Russulales</taxon>
        <taxon>Lachnocladiaceae</taxon>
        <taxon>Vararia</taxon>
    </lineage>
</organism>